<dbReference type="Proteomes" id="UP000663864">
    <property type="component" value="Unassembled WGS sequence"/>
</dbReference>
<dbReference type="EMBL" id="CAJNOT010000031">
    <property type="protein sequence ID" value="CAF0788153.1"/>
    <property type="molecule type" value="Genomic_DNA"/>
</dbReference>
<dbReference type="EMBL" id="CAJNOO010000014">
    <property type="protein sequence ID" value="CAF0742158.1"/>
    <property type="molecule type" value="Genomic_DNA"/>
</dbReference>
<dbReference type="OrthoDB" id="67965at2759"/>
<dbReference type="InterPro" id="IPR010721">
    <property type="entry name" value="UstE-like"/>
</dbReference>
<evidence type="ECO:0000313" key="1">
    <source>
        <dbReference type="EMBL" id="CAF0742158.1"/>
    </source>
</evidence>
<name>A0A813RWS9_9BILA</name>
<evidence type="ECO:0000313" key="2">
    <source>
        <dbReference type="EMBL" id="CAF0788153.1"/>
    </source>
</evidence>
<protein>
    <submittedName>
        <fullName evidence="2">Uncharacterized protein</fullName>
    </submittedName>
</protein>
<dbReference type="AlphaFoldDB" id="A0A813RWS9"/>
<dbReference type="Proteomes" id="UP000663882">
    <property type="component" value="Unassembled WGS sequence"/>
</dbReference>
<proteinExistence type="predicted"/>
<dbReference type="PANTHER" id="PTHR32251">
    <property type="entry name" value="3-OXO-5-ALPHA-STEROID 4-DEHYDROGENASE"/>
    <property type="match status" value="1"/>
</dbReference>
<comment type="caution">
    <text evidence="2">The sequence shown here is derived from an EMBL/GenBank/DDBJ whole genome shotgun (WGS) entry which is preliminary data.</text>
</comment>
<gene>
    <name evidence="1" type="ORF">RFH988_LOCUS803</name>
    <name evidence="2" type="ORF">ZHD862_LOCUS1761</name>
</gene>
<dbReference type="PANTHER" id="PTHR32251:SF17">
    <property type="entry name" value="STEROID 5-ALPHA REDUCTASE C-TERMINAL DOMAIN-CONTAINING PROTEIN"/>
    <property type="match status" value="1"/>
</dbReference>
<evidence type="ECO:0000313" key="3">
    <source>
        <dbReference type="Proteomes" id="UP000663864"/>
    </source>
</evidence>
<reference evidence="2" key="1">
    <citation type="submission" date="2021-02" db="EMBL/GenBank/DDBJ databases">
        <authorList>
            <person name="Nowell W R."/>
        </authorList>
    </citation>
    <scope>NUCLEOTIDE SEQUENCE</scope>
</reference>
<dbReference type="GO" id="GO:0016020">
    <property type="term" value="C:membrane"/>
    <property type="evidence" value="ECO:0007669"/>
    <property type="project" value="TreeGrafter"/>
</dbReference>
<accession>A0A813RWS9</accession>
<sequence length="70" mass="8147">MGSQVGKLISIDFAIQFIGWIISAKFRTEKYFDLTGSLTFILLTYLSRNKTHQTLRQKIQCSCVFIWALR</sequence>
<organism evidence="2 3">
    <name type="scientific">Rotaria sordida</name>
    <dbReference type="NCBI Taxonomy" id="392033"/>
    <lineage>
        <taxon>Eukaryota</taxon>
        <taxon>Metazoa</taxon>
        <taxon>Spiralia</taxon>
        <taxon>Gnathifera</taxon>
        <taxon>Rotifera</taxon>
        <taxon>Eurotatoria</taxon>
        <taxon>Bdelloidea</taxon>
        <taxon>Philodinida</taxon>
        <taxon>Philodinidae</taxon>
        <taxon>Rotaria</taxon>
    </lineage>
</organism>